<dbReference type="InterPro" id="IPR003661">
    <property type="entry name" value="HisK_dim/P_dom"/>
</dbReference>
<name>A0A842J9B2_9ACTN</name>
<reference evidence="10 11" key="1">
    <citation type="submission" date="2020-08" db="EMBL/GenBank/DDBJ databases">
        <authorList>
            <person name="Liu C."/>
            <person name="Sun Q."/>
        </authorList>
    </citation>
    <scope>NUCLEOTIDE SEQUENCE [LARGE SCALE GENOMIC DNA]</scope>
    <source>
        <strain evidence="10 11">N22</strain>
    </source>
</reference>
<evidence type="ECO:0000256" key="4">
    <source>
        <dbReference type="ARBA" id="ARBA00022553"/>
    </source>
</evidence>
<keyword evidence="4" id="KW-0597">Phosphoprotein</keyword>
<evidence type="ECO:0000256" key="2">
    <source>
        <dbReference type="ARBA" id="ARBA00004236"/>
    </source>
</evidence>
<feature type="transmembrane region" description="Helical" evidence="8">
    <location>
        <begin position="170"/>
        <end position="191"/>
    </location>
</feature>
<dbReference type="InterPro" id="IPR005467">
    <property type="entry name" value="His_kinase_dom"/>
</dbReference>
<organism evidence="10 11">
    <name type="scientific">Gordonibacter massiliensis</name>
    <name type="common">ex Traore et al. 2017</name>
    <dbReference type="NCBI Taxonomy" id="1841863"/>
    <lineage>
        <taxon>Bacteria</taxon>
        <taxon>Bacillati</taxon>
        <taxon>Actinomycetota</taxon>
        <taxon>Coriobacteriia</taxon>
        <taxon>Eggerthellales</taxon>
        <taxon>Eggerthellaceae</taxon>
        <taxon>Gordonibacter</taxon>
    </lineage>
</organism>
<keyword evidence="8" id="KW-1133">Transmembrane helix</keyword>
<evidence type="ECO:0000313" key="11">
    <source>
        <dbReference type="Proteomes" id="UP000587396"/>
    </source>
</evidence>
<keyword evidence="8" id="KW-0812">Transmembrane</keyword>
<keyword evidence="8" id="KW-0472">Membrane</keyword>
<keyword evidence="6 10" id="KW-0418">Kinase</keyword>
<dbReference type="SMART" id="SM00387">
    <property type="entry name" value="HATPase_c"/>
    <property type="match status" value="1"/>
</dbReference>
<comment type="subcellular location">
    <subcellularLocation>
        <location evidence="2">Cell membrane</location>
    </subcellularLocation>
</comment>
<sequence>MVLLVVFYAVMMVNMKAISDRIDEINTHPYPVTVAAGEAETYLVQLRTLAERLAYVRTPEAVDAVEAEYESIDREITEPLAVIADQCRSSPEAAAALVERYDTLKAEQRHLIAQCRDPLSADADVQRTVDEQVDPLIDGMLELNAEVIDHSRQSFSSLFDLAVKACTETAVYASVLMAGVLAVLAIFLVTVRRRNAERDRLQKNLEAALETARYASKAKSQFLASMSHDIRTPCSAIVGLTEIAERHVDDVERVSECLSKISLSSHHLISLINDVLDMSKIESGQLLLSDEPFSLEELISIIEVIAQQQAHTKQLSFVVEAANVAGVYVRGDALRVQQVLLNLIGNAVKYTEPGGKVRLRVDLERPGCVSADRARCRESIMVLRDELPTSGFPNVPCGGQGSCGIVLYRFEIEDNGIGMTADFVGRIFDPFERERTDETRGIEGTGLGMSITKSIIDQMGGTIEVSSERHRGTKFTVELPLRLETADVATALSSKDEPPVLPKRVDFSGARVLLAEDNDINAEIACDIIGRTRAEVT</sequence>
<dbReference type="PANTHER" id="PTHR43047">
    <property type="entry name" value="TWO-COMPONENT HISTIDINE PROTEIN KINASE"/>
    <property type="match status" value="1"/>
</dbReference>
<dbReference type="SUPFAM" id="SSF55874">
    <property type="entry name" value="ATPase domain of HSP90 chaperone/DNA topoisomerase II/histidine kinase"/>
    <property type="match status" value="1"/>
</dbReference>
<keyword evidence="11" id="KW-1185">Reference proteome</keyword>
<dbReference type="SMART" id="SM00388">
    <property type="entry name" value="HisKA"/>
    <property type="match status" value="1"/>
</dbReference>
<dbReference type="Gene3D" id="3.30.565.10">
    <property type="entry name" value="Histidine kinase-like ATPase, C-terminal domain"/>
    <property type="match status" value="1"/>
</dbReference>
<evidence type="ECO:0000256" key="7">
    <source>
        <dbReference type="ARBA" id="ARBA00023012"/>
    </source>
</evidence>
<feature type="domain" description="Histidine kinase" evidence="9">
    <location>
        <begin position="225"/>
        <end position="483"/>
    </location>
</feature>
<dbReference type="EMBL" id="JACMSE010000001">
    <property type="protein sequence ID" value="MBC2888054.1"/>
    <property type="molecule type" value="Genomic_DNA"/>
</dbReference>
<evidence type="ECO:0000256" key="6">
    <source>
        <dbReference type="ARBA" id="ARBA00022777"/>
    </source>
</evidence>
<evidence type="ECO:0000256" key="3">
    <source>
        <dbReference type="ARBA" id="ARBA00012438"/>
    </source>
</evidence>
<dbReference type="EC" id="2.7.13.3" evidence="3"/>
<evidence type="ECO:0000256" key="5">
    <source>
        <dbReference type="ARBA" id="ARBA00022679"/>
    </source>
</evidence>
<keyword evidence="5" id="KW-0808">Transferase</keyword>
<dbReference type="Pfam" id="PF00512">
    <property type="entry name" value="HisKA"/>
    <property type="match status" value="1"/>
</dbReference>
<dbReference type="InterPro" id="IPR036097">
    <property type="entry name" value="HisK_dim/P_sf"/>
</dbReference>
<dbReference type="Proteomes" id="UP000587396">
    <property type="component" value="Unassembled WGS sequence"/>
</dbReference>
<dbReference type="InterPro" id="IPR004358">
    <property type="entry name" value="Sig_transdc_His_kin-like_C"/>
</dbReference>
<dbReference type="Pfam" id="PF02518">
    <property type="entry name" value="HATPase_c"/>
    <property type="match status" value="1"/>
</dbReference>
<dbReference type="PRINTS" id="PR00344">
    <property type="entry name" value="BCTRLSENSOR"/>
</dbReference>
<accession>A0A842J9B2</accession>
<keyword evidence="7" id="KW-0902">Two-component regulatory system</keyword>
<dbReference type="InterPro" id="IPR036890">
    <property type="entry name" value="HATPase_C_sf"/>
</dbReference>
<dbReference type="RefSeq" id="WP_185904048.1">
    <property type="nucleotide sequence ID" value="NZ_JACMSE010000001.1"/>
</dbReference>
<dbReference type="Gene3D" id="1.10.287.130">
    <property type="match status" value="1"/>
</dbReference>
<evidence type="ECO:0000313" key="10">
    <source>
        <dbReference type="EMBL" id="MBC2888054.1"/>
    </source>
</evidence>
<evidence type="ECO:0000256" key="1">
    <source>
        <dbReference type="ARBA" id="ARBA00000085"/>
    </source>
</evidence>
<gene>
    <name evidence="10" type="ORF">H7313_01610</name>
</gene>
<dbReference type="InterPro" id="IPR003594">
    <property type="entry name" value="HATPase_dom"/>
</dbReference>
<evidence type="ECO:0000259" key="9">
    <source>
        <dbReference type="PROSITE" id="PS50109"/>
    </source>
</evidence>
<evidence type="ECO:0000256" key="8">
    <source>
        <dbReference type="SAM" id="Phobius"/>
    </source>
</evidence>
<dbReference type="AlphaFoldDB" id="A0A842J9B2"/>
<dbReference type="PROSITE" id="PS50109">
    <property type="entry name" value="HIS_KIN"/>
    <property type="match status" value="1"/>
</dbReference>
<dbReference type="GO" id="GO:0000155">
    <property type="term" value="F:phosphorelay sensor kinase activity"/>
    <property type="evidence" value="ECO:0007669"/>
    <property type="project" value="InterPro"/>
</dbReference>
<dbReference type="PANTHER" id="PTHR43047:SF78">
    <property type="entry name" value="SENSORY_REGULATORY PROTEIN RPFC"/>
    <property type="match status" value="1"/>
</dbReference>
<comment type="catalytic activity">
    <reaction evidence="1">
        <text>ATP + protein L-histidine = ADP + protein N-phospho-L-histidine.</text>
        <dbReference type="EC" id="2.7.13.3"/>
    </reaction>
</comment>
<protein>
    <recommendedName>
        <fullName evidence="3">histidine kinase</fullName>
        <ecNumber evidence="3">2.7.13.3</ecNumber>
    </recommendedName>
</protein>
<dbReference type="SUPFAM" id="SSF47384">
    <property type="entry name" value="Homodimeric domain of signal transducing histidine kinase"/>
    <property type="match status" value="1"/>
</dbReference>
<dbReference type="GO" id="GO:0005886">
    <property type="term" value="C:plasma membrane"/>
    <property type="evidence" value="ECO:0007669"/>
    <property type="project" value="UniProtKB-SubCell"/>
</dbReference>
<comment type="caution">
    <text evidence="10">The sequence shown here is derived from an EMBL/GenBank/DDBJ whole genome shotgun (WGS) entry which is preliminary data.</text>
</comment>
<proteinExistence type="predicted"/>
<dbReference type="CDD" id="cd00082">
    <property type="entry name" value="HisKA"/>
    <property type="match status" value="1"/>
</dbReference>